<comment type="caution">
    <text evidence="1">The sequence shown here is derived from an EMBL/GenBank/DDBJ whole genome shotgun (WGS) entry which is preliminary data.</text>
</comment>
<proteinExistence type="predicted"/>
<organism evidence="1 2">
    <name type="scientific">Lepraria finkii</name>
    <dbReference type="NCBI Taxonomy" id="1340010"/>
    <lineage>
        <taxon>Eukaryota</taxon>
        <taxon>Fungi</taxon>
        <taxon>Dikarya</taxon>
        <taxon>Ascomycota</taxon>
        <taxon>Pezizomycotina</taxon>
        <taxon>Lecanoromycetes</taxon>
        <taxon>OSLEUM clade</taxon>
        <taxon>Lecanoromycetidae</taxon>
        <taxon>Lecanorales</taxon>
        <taxon>Lecanorineae</taxon>
        <taxon>Stereocaulaceae</taxon>
        <taxon>Lepraria</taxon>
    </lineage>
</organism>
<protein>
    <submittedName>
        <fullName evidence="1">Uncharacterized protein</fullName>
    </submittedName>
</protein>
<keyword evidence="2" id="KW-1185">Reference proteome</keyword>
<reference evidence="1 2" key="1">
    <citation type="submission" date="2024-09" db="EMBL/GenBank/DDBJ databases">
        <title>Rethinking Asexuality: The Enigmatic Case of Functional Sexual Genes in Lepraria (Stereocaulaceae).</title>
        <authorList>
            <person name="Doellman M."/>
            <person name="Sun Y."/>
            <person name="Barcenas-Pena A."/>
            <person name="Lumbsch H.T."/>
            <person name="Grewe F."/>
        </authorList>
    </citation>
    <scope>NUCLEOTIDE SEQUENCE [LARGE SCALE GENOMIC DNA]</scope>
    <source>
        <strain evidence="1 2">Grewe 0041</strain>
    </source>
</reference>
<dbReference type="EMBL" id="JBHFEH010000002">
    <property type="protein sequence ID" value="KAL2058322.1"/>
    <property type="molecule type" value="Genomic_DNA"/>
</dbReference>
<evidence type="ECO:0000313" key="1">
    <source>
        <dbReference type="EMBL" id="KAL2058322.1"/>
    </source>
</evidence>
<evidence type="ECO:0000313" key="2">
    <source>
        <dbReference type="Proteomes" id="UP001590951"/>
    </source>
</evidence>
<accession>A0ABR4BLN0</accession>
<dbReference type="InterPro" id="IPR021848">
    <property type="entry name" value="HODM_asu-like"/>
</dbReference>
<sequence length="116" mass="12770">MSSVARLNSIQCNKGTLHLPYQGANMIKTSDSTSQRTAFDPTGSFLCVEHHTLTCLPRTGTIVFVVRSYLTPLTEIKSEGSGAKLADACESMPVEFGVYKNRPTWGVKLCEWLREG</sequence>
<dbReference type="Pfam" id="PF11927">
    <property type="entry name" value="HODM_asu-like"/>
    <property type="match status" value="1"/>
</dbReference>
<dbReference type="Proteomes" id="UP001590951">
    <property type="component" value="Unassembled WGS sequence"/>
</dbReference>
<gene>
    <name evidence="1" type="ORF">ABVK25_001048</name>
</gene>
<name>A0ABR4BLN0_9LECA</name>